<dbReference type="PROSITE" id="PS50174">
    <property type="entry name" value="G_PATCH"/>
    <property type="match status" value="1"/>
</dbReference>
<dbReference type="AlphaFoldDB" id="A0A9P6HDJ9"/>
<feature type="region of interest" description="Disordered" evidence="3">
    <location>
        <begin position="1"/>
        <end position="275"/>
    </location>
</feature>
<protein>
    <submittedName>
        <fullName evidence="5">TFP11-domain-containing protein</fullName>
    </submittedName>
</protein>
<feature type="coiled-coil region" evidence="2">
    <location>
        <begin position="449"/>
        <end position="476"/>
    </location>
</feature>
<gene>
    <name evidence="5" type="ORF">BJ322DRAFT_1060431</name>
</gene>
<evidence type="ECO:0000256" key="1">
    <source>
        <dbReference type="ARBA" id="ARBA00010900"/>
    </source>
</evidence>
<dbReference type="PANTHER" id="PTHR23329">
    <property type="entry name" value="TUFTELIN-INTERACTING PROTEIN 11-RELATED"/>
    <property type="match status" value="1"/>
</dbReference>
<feature type="compositionally biased region" description="Acidic residues" evidence="3">
    <location>
        <begin position="57"/>
        <end position="66"/>
    </location>
</feature>
<sequence>MGRRKRQLLDDGDSDSSAHSEAEDFDDEDQDLRDERALFENPYQNKRHKQRRRGFGDDSDEEDEDVGPSRRRSDWTKAPAFVSSQKVEPDQSMDVDVDSDADRPTAKDGDSDEDDEDESGSQPSVPKSVNTPRDEDEEMEDRPRMGLGSSKTTSFSGLGFTKAGIGSHGETSKKSAFSGFSRGGIGSNFSKGVGTPGEVEDNKPDDQKSSFSTFKRGGIGSSLRDETSTASPSELYGSLPKTFGATRTQRSFVRDDTDSAGSSRSATPNLSAQERVHFSKLEGSYGARMLAKMGWVTGTGLGVAGEGRINPVETKVRKKGMGIAFGGFTERTEQEKAEARRKGQPVSDDEEDAAPGKGKGKVGAKKKTSDAWKRPRKVKTKIEHKTYDEILAETKDFIPPAAGIGPIIDATGSTLREVSSLADVSIASWTPTSDSARIPELRHNLRLVVESAKSDLEGLAREAKALAARKKYLREEDVRMRKKIKDEADLIARLQQIHLVVDDINSEAKQISVSYEPTLDQFSPSFDKLLGQFAGDFDRYRLDEVVVAAISPVLRRLIVTWSPLENPSWLMPMFHLWRRALKVSPAAGATDNQVQLHGSAQVVITQPATQQMTPFDSWLWNAWLPRVRSVINNEWVVEDPQPAIRLYEAWANLLPGFIRDNFFDQLVIPKLQKAITDWSPRKSSVSLHTLIFPWLPHVGLRIEEVLGDARRKLKSYMRGWTPTDGIPHDFIVWKDVYDPSEWDSLLLKYIVPKLGATLREDFQVNPAQQDLKPLQDVLLWAQIIRPSIFSQLLEMEFFPKWLTTLHQWLVHPEASFEEVAQWYSFWKQIFPEDVQRMSGVERGFTKGLELMNKAIELGPAVSQLPRPDSQAVGVPTGQTKARITVKAKASRTQEITFRSIVDDYASSHNLLFFPAGKVDEKTGNALFRVSRNADGKGGLLVYIADDAVWAMDGDQYRAIPLEEMILRATKG</sequence>
<keyword evidence="6" id="KW-1185">Reference proteome</keyword>
<evidence type="ECO:0000313" key="5">
    <source>
        <dbReference type="EMBL" id="KAF9784940.1"/>
    </source>
</evidence>
<feature type="compositionally biased region" description="Polar residues" evidence="3">
    <location>
        <begin position="259"/>
        <end position="272"/>
    </location>
</feature>
<feature type="region of interest" description="Disordered" evidence="3">
    <location>
        <begin position="326"/>
        <end position="377"/>
    </location>
</feature>
<dbReference type="PANTHER" id="PTHR23329:SF1">
    <property type="entry name" value="TUFTELIN-INTERACTING PROTEIN 11"/>
    <property type="match status" value="1"/>
</dbReference>
<dbReference type="OrthoDB" id="4822at2759"/>
<dbReference type="InterPro" id="IPR022783">
    <property type="entry name" value="GCFC_dom"/>
</dbReference>
<dbReference type="GO" id="GO:0003676">
    <property type="term" value="F:nucleic acid binding"/>
    <property type="evidence" value="ECO:0007669"/>
    <property type="project" value="InterPro"/>
</dbReference>
<evidence type="ECO:0000256" key="2">
    <source>
        <dbReference type="SAM" id="Coils"/>
    </source>
</evidence>
<dbReference type="GO" id="GO:0071008">
    <property type="term" value="C:U2-type post-mRNA release spliceosomal complex"/>
    <property type="evidence" value="ECO:0007669"/>
    <property type="project" value="TreeGrafter"/>
</dbReference>
<feature type="compositionally biased region" description="Basic and acidic residues" evidence="3">
    <location>
        <begin position="100"/>
        <end position="109"/>
    </location>
</feature>
<feature type="domain" description="G-patch" evidence="4">
    <location>
        <begin position="282"/>
        <end position="328"/>
    </location>
</feature>
<feature type="compositionally biased region" description="Acidic residues" evidence="3">
    <location>
        <begin position="23"/>
        <end position="32"/>
    </location>
</feature>
<feature type="compositionally biased region" description="Polar residues" evidence="3">
    <location>
        <begin position="122"/>
        <end position="131"/>
    </location>
</feature>
<dbReference type="SMART" id="SM00443">
    <property type="entry name" value="G_patch"/>
    <property type="match status" value="1"/>
</dbReference>
<dbReference type="EMBL" id="WIUZ02000007">
    <property type="protein sequence ID" value="KAF9784940.1"/>
    <property type="molecule type" value="Genomic_DNA"/>
</dbReference>
<dbReference type="Pfam" id="PF01585">
    <property type="entry name" value="G-patch"/>
    <property type="match status" value="1"/>
</dbReference>
<evidence type="ECO:0000313" key="6">
    <source>
        <dbReference type="Proteomes" id="UP000736335"/>
    </source>
</evidence>
<evidence type="ECO:0000259" key="4">
    <source>
        <dbReference type="PROSITE" id="PS50174"/>
    </source>
</evidence>
<dbReference type="GO" id="GO:0000390">
    <property type="term" value="P:spliceosomal complex disassembly"/>
    <property type="evidence" value="ECO:0007669"/>
    <property type="project" value="InterPro"/>
</dbReference>
<accession>A0A9P6HDJ9</accession>
<name>A0A9P6HDJ9_9AGAM</name>
<reference evidence="5" key="1">
    <citation type="journal article" date="2020" name="Nat. Commun.">
        <title>Large-scale genome sequencing of mycorrhizal fungi provides insights into the early evolution of symbiotic traits.</title>
        <authorList>
            <person name="Miyauchi S."/>
            <person name="Kiss E."/>
            <person name="Kuo A."/>
            <person name="Drula E."/>
            <person name="Kohler A."/>
            <person name="Sanchez-Garcia M."/>
            <person name="Morin E."/>
            <person name="Andreopoulos B."/>
            <person name="Barry K.W."/>
            <person name="Bonito G."/>
            <person name="Buee M."/>
            <person name="Carver A."/>
            <person name="Chen C."/>
            <person name="Cichocki N."/>
            <person name="Clum A."/>
            <person name="Culley D."/>
            <person name="Crous P.W."/>
            <person name="Fauchery L."/>
            <person name="Girlanda M."/>
            <person name="Hayes R.D."/>
            <person name="Keri Z."/>
            <person name="LaButti K."/>
            <person name="Lipzen A."/>
            <person name="Lombard V."/>
            <person name="Magnuson J."/>
            <person name="Maillard F."/>
            <person name="Murat C."/>
            <person name="Nolan M."/>
            <person name="Ohm R.A."/>
            <person name="Pangilinan J."/>
            <person name="Pereira M.F."/>
            <person name="Perotto S."/>
            <person name="Peter M."/>
            <person name="Pfister S."/>
            <person name="Riley R."/>
            <person name="Sitrit Y."/>
            <person name="Stielow J.B."/>
            <person name="Szollosi G."/>
            <person name="Zifcakova L."/>
            <person name="Stursova M."/>
            <person name="Spatafora J.W."/>
            <person name="Tedersoo L."/>
            <person name="Vaario L.M."/>
            <person name="Yamada A."/>
            <person name="Yan M."/>
            <person name="Wang P."/>
            <person name="Xu J."/>
            <person name="Bruns T."/>
            <person name="Baldrian P."/>
            <person name="Vilgalys R."/>
            <person name="Dunand C."/>
            <person name="Henrissat B."/>
            <person name="Grigoriev I.V."/>
            <person name="Hibbett D."/>
            <person name="Nagy L.G."/>
            <person name="Martin F.M."/>
        </authorList>
    </citation>
    <scope>NUCLEOTIDE SEQUENCE</scope>
    <source>
        <strain evidence="5">UH-Tt-Lm1</strain>
    </source>
</reference>
<reference evidence="5" key="2">
    <citation type="submission" date="2020-11" db="EMBL/GenBank/DDBJ databases">
        <authorList>
            <consortium name="DOE Joint Genome Institute"/>
            <person name="Kuo A."/>
            <person name="Miyauchi S."/>
            <person name="Kiss E."/>
            <person name="Drula E."/>
            <person name="Kohler A."/>
            <person name="Sanchez-Garcia M."/>
            <person name="Andreopoulos B."/>
            <person name="Barry K.W."/>
            <person name="Bonito G."/>
            <person name="Buee M."/>
            <person name="Carver A."/>
            <person name="Chen C."/>
            <person name="Cichocki N."/>
            <person name="Clum A."/>
            <person name="Culley D."/>
            <person name="Crous P.W."/>
            <person name="Fauchery L."/>
            <person name="Girlanda M."/>
            <person name="Hayes R."/>
            <person name="Keri Z."/>
            <person name="Labutti K."/>
            <person name="Lipzen A."/>
            <person name="Lombard V."/>
            <person name="Magnuson J."/>
            <person name="Maillard F."/>
            <person name="Morin E."/>
            <person name="Murat C."/>
            <person name="Nolan M."/>
            <person name="Ohm R."/>
            <person name="Pangilinan J."/>
            <person name="Pereira M."/>
            <person name="Perotto S."/>
            <person name="Peter M."/>
            <person name="Riley R."/>
            <person name="Sitrit Y."/>
            <person name="Stielow B."/>
            <person name="Szollosi G."/>
            <person name="Zifcakova L."/>
            <person name="Stursova M."/>
            <person name="Spatafora J.W."/>
            <person name="Tedersoo L."/>
            <person name="Vaario L.-M."/>
            <person name="Yamada A."/>
            <person name="Yan M."/>
            <person name="Wang P."/>
            <person name="Xu J."/>
            <person name="Bruns T."/>
            <person name="Baldrian P."/>
            <person name="Vilgalys R."/>
            <person name="Henrissat B."/>
            <person name="Grigoriev I.V."/>
            <person name="Hibbett D."/>
            <person name="Nagy L.G."/>
            <person name="Martin F.M."/>
        </authorList>
    </citation>
    <scope>NUCLEOTIDE SEQUENCE</scope>
    <source>
        <strain evidence="5">UH-Tt-Lm1</strain>
    </source>
</reference>
<feature type="compositionally biased region" description="Basic and acidic residues" evidence="3">
    <location>
        <begin position="330"/>
        <end position="341"/>
    </location>
</feature>
<dbReference type="InterPro" id="IPR045211">
    <property type="entry name" value="TFP11/STIP/Ntr1"/>
</dbReference>
<evidence type="ECO:0000256" key="3">
    <source>
        <dbReference type="SAM" id="MobiDB-lite"/>
    </source>
</evidence>
<dbReference type="Pfam" id="PF07842">
    <property type="entry name" value="GCFC"/>
    <property type="match status" value="1"/>
</dbReference>
<feature type="compositionally biased region" description="Acidic residues" evidence="3">
    <location>
        <begin position="110"/>
        <end position="119"/>
    </location>
</feature>
<dbReference type="InterPro" id="IPR000467">
    <property type="entry name" value="G_patch_dom"/>
</dbReference>
<proteinExistence type="inferred from homology"/>
<keyword evidence="2" id="KW-0175">Coiled coil</keyword>
<dbReference type="Proteomes" id="UP000736335">
    <property type="component" value="Unassembled WGS sequence"/>
</dbReference>
<organism evidence="5 6">
    <name type="scientific">Thelephora terrestris</name>
    <dbReference type="NCBI Taxonomy" id="56493"/>
    <lineage>
        <taxon>Eukaryota</taxon>
        <taxon>Fungi</taxon>
        <taxon>Dikarya</taxon>
        <taxon>Basidiomycota</taxon>
        <taxon>Agaricomycotina</taxon>
        <taxon>Agaricomycetes</taxon>
        <taxon>Thelephorales</taxon>
        <taxon>Thelephoraceae</taxon>
        <taxon>Thelephora</taxon>
    </lineage>
</organism>
<comment type="similarity">
    <text evidence="1">Belongs to the TFP11/STIP family.</text>
</comment>
<comment type="caution">
    <text evidence="5">The sequence shown here is derived from an EMBL/GenBank/DDBJ whole genome shotgun (WGS) entry which is preliminary data.</text>
</comment>